<reference evidence="2 3" key="1">
    <citation type="submission" date="2020-07" db="EMBL/GenBank/DDBJ databases">
        <title>Sequencing the genomes of 1000 actinobacteria strains.</title>
        <authorList>
            <person name="Klenk H.-P."/>
        </authorList>
    </citation>
    <scope>NUCLEOTIDE SEQUENCE [LARGE SCALE GENOMIC DNA]</scope>
    <source>
        <strain evidence="2 3">DSM 45975</strain>
    </source>
</reference>
<keyword evidence="1" id="KW-1133">Transmembrane helix</keyword>
<protein>
    <submittedName>
        <fullName evidence="2">Steroid 5-alpha reductase family enzyme</fullName>
    </submittedName>
</protein>
<keyword evidence="1" id="KW-0472">Membrane</keyword>
<organism evidence="2 3">
    <name type="scientific">Halosaccharopolyspora lacisalsi</name>
    <dbReference type="NCBI Taxonomy" id="1000566"/>
    <lineage>
        <taxon>Bacteria</taxon>
        <taxon>Bacillati</taxon>
        <taxon>Actinomycetota</taxon>
        <taxon>Actinomycetes</taxon>
        <taxon>Pseudonocardiales</taxon>
        <taxon>Pseudonocardiaceae</taxon>
        <taxon>Halosaccharopolyspora</taxon>
    </lineage>
</organism>
<dbReference type="GO" id="GO:0016020">
    <property type="term" value="C:membrane"/>
    <property type="evidence" value="ECO:0007669"/>
    <property type="project" value="TreeGrafter"/>
</dbReference>
<sequence>MGDEQLRRFRADPANAGEVLDRGLRRYTRHPNYFGDACVWWGLYLVACSVPFGAVTVLSPVLMTWLLARGTGKPLLERGIAKRRPAYADYVRRTSGFLPLPPKRG</sequence>
<dbReference type="EMBL" id="JACGWZ010000001">
    <property type="protein sequence ID" value="MBA8823156.1"/>
    <property type="molecule type" value="Genomic_DNA"/>
</dbReference>
<keyword evidence="1" id="KW-0812">Transmembrane</keyword>
<proteinExistence type="predicted"/>
<evidence type="ECO:0000313" key="2">
    <source>
        <dbReference type="EMBL" id="MBA8823156.1"/>
    </source>
</evidence>
<name>A0A839DSB2_9PSEU</name>
<dbReference type="PANTHER" id="PTHR32251:SF17">
    <property type="entry name" value="STEROID 5-ALPHA REDUCTASE C-TERMINAL DOMAIN-CONTAINING PROTEIN"/>
    <property type="match status" value="1"/>
</dbReference>
<accession>A0A839DSB2</accession>
<comment type="caution">
    <text evidence="2">The sequence shown here is derived from an EMBL/GenBank/DDBJ whole genome shotgun (WGS) entry which is preliminary data.</text>
</comment>
<gene>
    <name evidence="2" type="ORF">FHX42_000485</name>
</gene>
<evidence type="ECO:0000313" key="3">
    <source>
        <dbReference type="Proteomes" id="UP000569329"/>
    </source>
</evidence>
<dbReference type="AlphaFoldDB" id="A0A839DSB2"/>
<dbReference type="Pfam" id="PF06966">
    <property type="entry name" value="DUF1295"/>
    <property type="match status" value="1"/>
</dbReference>
<dbReference type="PANTHER" id="PTHR32251">
    <property type="entry name" value="3-OXO-5-ALPHA-STEROID 4-DEHYDROGENASE"/>
    <property type="match status" value="1"/>
</dbReference>
<evidence type="ECO:0000256" key="1">
    <source>
        <dbReference type="SAM" id="Phobius"/>
    </source>
</evidence>
<dbReference type="PROSITE" id="PS50244">
    <property type="entry name" value="S5A_REDUCTASE"/>
    <property type="match status" value="1"/>
</dbReference>
<feature type="transmembrane region" description="Helical" evidence="1">
    <location>
        <begin position="41"/>
        <end position="68"/>
    </location>
</feature>
<keyword evidence="3" id="KW-1185">Reference proteome</keyword>
<dbReference type="Proteomes" id="UP000569329">
    <property type="component" value="Unassembled WGS sequence"/>
</dbReference>
<dbReference type="InterPro" id="IPR010721">
    <property type="entry name" value="UstE-like"/>
</dbReference>
<dbReference type="Gene3D" id="1.20.120.1630">
    <property type="match status" value="1"/>
</dbReference>